<feature type="binding site" evidence="5">
    <location>
        <position position="143"/>
    </location>
    <ligand>
        <name>Mg(2+)</name>
        <dbReference type="ChEBI" id="CHEBI:18420"/>
    </ligand>
</feature>
<name>A0A2U1JSF6_9BACI</name>
<evidence type="ECO:0000256" key="1">
    <source>
        <dbReference type="ARBA" id="ARBA00001946"/>
    </source>
</evidence>
<evidence type="ECO:0000259" key="6">
    <source>
        <dbReference type="Pfam" id="PF03328"/>
    </source>
</evidence>
<dbReference type="InterPro" id="IPR040442">
    <property type="entry name" value="Pyrv_kinase-like_dom_sf"/>
</dbReference>
<dbReference type="PANTHER" id="PTHR32308:SF0">
    <property type="entry name" value="HPCH_HPAI ALDOLASE_CITRATE LYASE DOMAIN-CONTAINING PROTEIN"/>
    <property type="match status" value="1"/>
</dbReference>
<keyword evidence="2 5" id="KW-0479">Metal-binding</keyword>
<gene>
    <name evidence="7" type="ORF">DCC39_15535</name>
</gene>
<sequence length="276" mass="30901">MEKSYLFVPGNRTDRVAKALHSNAEAVIIDLEDAVAVEEKEKVRNDVNKLLKDLSATKKKLYVRINDMNTPFWKKDVHVVASHPFLGVMLPKTNRAEEIRALEKELSNQAIIPLIETAKGILNAYEIASASSKVKRLAFGALDYCLDIGISHLQSEEALLFPRSTLVVASRAAGIKPPIDTVFSDFRDEKGLTMEAERVKSLGFYAKLCIHPKQVETINRIFSPTQSEIDWAEKVISAFERAEKKGLAAIDLDGTMIDYPVYRQALQIKERANTLS</sequence>
<evidence type="ECO:0000313" key="7">
    <source>
        <dbReference type="EMBL" id="PWA08137.1"/>
    </source>
</evidence>
<dbReference type="PANTHER" id="PTHR32308">
    <property type="entry name" value="LYASE BETA SUBUNIT, PUTATIVE (AFU_ORTHOLOGUE AFUA_4G13030)-RELATED"/>
    <property type="match status" value="1"/>
</dbReference>
<protein>
    <submittedName>
        <fullName evidence="7">CoA ester lyase</fullName>
    </submittedName>
</protein>
<dbReference type="Gene3D" id="3.20.20.60">
    <property type="entry name" value="Phosphoenolpyruvate-binding domains"/>
    <property type="match status" value="1"/>
</dbReference>
<feature type="binding site" evidence="4">
    <location>
        <position position="64"/>
    </location>
    <ligand>
        <name>substrate</name>
    </ligand>
</feature>
<keyword evidence="3 5" id="KW-0460">Magnesium</keyword>
<dbReference type="PIRSF" id="PIRSF015582">
    <property type="entry name" value="Cit_lyase_B"/>
    <property type="match status" value="1"/>
</dbReference>
<evidence type="ECO:0000256" key="5">
    <source>
        <dbReference type="PIRSR" id="PIRSR015582-2"/>
    </source>
</evidence>
<dbReference type="Proteomes" id="UP000245998">
    <property type="component" value="Unassembled WGS sequence"/>
</dbReference>
<evidence type="ECO:0000256" key="4">
    <source>
        <dbReference type="PIRSR" id="PIRSR015582-1"/>
    </source>
</evidence>
<feature type="binding site" evidence="4">
    <location>
        <position position="116"/>
    </location>
    <ligand>
        <name>substrate</name>
    </ligand>
</feature>
<accession>A0A2U1JSF6</accession>
<feature type="domain" description="HpcH/HpaI aldolase/citrate lyase" evidence="6">
    <location>
        <begin position="3"/>
        <end position="212"/>
    </location>
</feature>
<dbReference type="InterPro" id="IPR011206">
    <property type="entry name" value="Citrate_lyase_beta/mcl1/mcl2"/>
</dbReference>
<keyword evidence="8" id="KW-1185">Reference proteome</keyword>
<dbReference type="InterPro" id="IPR015813">
    <property type="entry name" value="Pyrv/PenolPyrv_kinase-like_dom"/>
</dbReference>
<proteinExistence type="predicted"/>
<reference evidence="7 8" key="1">
    <citation type="submission" date="2018-04" db="EMBL/GenBank/DDBJ databases">
        <title>Camelliibacillus theae gen. nov., sp. nov., isolated from Pu'er tea.</title>
        <authorList>
            <person name="Niu L."/>
        </authorList>
    </citation>
    <scope>NUCLEOTIDE SEQUENCE [LARGE SCALE GENOMIC DNA]</scope>
    <source>
        <strain evidence="7 8">T8</strain>
    </source>
</reference>
<dbReference type="GO" id="GO:0006107">
    <property type="term" value="P:oxaloacetate metabolic process"/>
    <property type="evidence" value="ECO:0007669"/>
    <property type="project" value="TreeGrafter"/>
</dbReference>
<evidence type="ECO:0000256" key="2">
    <source>
        <dbReference type="ARBA" id="ARBA00022723"/>
    </source>
</evidence>
<dbReference type="GO" id="GO:0000287">
    <property type="term" value="F:magnesium ion binding"/>
    <property type="evidence" value="ECO:0007669"/>
    <property type="project" value="TreeGrafter"/>
</dbReference>
<dbReference type="RefSeq" id="WP_116555818.1">
    <property type="nucleotide sequence ID" value="NZ_QCZG01000041.1"/>
</dbReference>
<dbReference type="Pfam" id="PF03328">
    <property type="entry name" value="HpcH_HpaI"/>
    <property type="match status" value="1"/>
</dbReference>
<dbReference type="OrthoDB" id="9786940at2"/>
<evidence type="ECO:0000256" key="3">
    <source>
        <dbReference type="ARBA" id="ARBA00022842"/>
    </source>
</evidence>
<organism evidence="7 8">
    <name type="scientific">Pueribacillus theae</name>
    <dbReference type="NCBI Taxonomy" id="2171751"/>
    <lineage>
        <taxon>Bacteria</taxon>
        <taxon>Bacillati</taxon>
        <taxon>Bacillota</taxon>
        <taxon>Bacilli</taxon>
        <taxon>Bacillales</taxon>
        <taxon>Bacillaceae</taxon>
        <taxon>Pueribacillus</taxon>
    </lineage>
</organism>
<dbReference type="InterPro" id="IPR005000">
    <property type="entry name" value="Aldolase/citrate-lyase_domain"/>
</dbReference>
<comment type="caution">
    <text evidence="7">The sequence shown here is derived from an EMBL/GenBank/DDBJ whole genome shotgun (WGS) entry which is preliminary data.</text>
</comment>
<dbReference type="GO" id="GO:0016829">
    <property type="term" value="F:lyase activity"/>
    <property type="evidence" value="ECO:0007669"/>
    <property type="project" value="UniProtKB-KW"/>
</dbReference>
<feature type="binding site" evidence="5">
    <location>
        <position position="116"/>
    </location>
    <ligand>
        <name>Mg(2+)</name>
        <dbReference type="ChEBI" id="CHEBI:18420"/>
    </ligand>
</feature>
<evidence type="ECO:0000313" key="8">
    <source>
        <dbReference type="Proteomes" id="UP000245998"/>
    </source>
</evidence>
<dbReference type="AlphaFoldDB" id="A0A2U1JSF6"/>
<comment type="cofactor">
    <cofactor evidence="1">
        <name>Mg(2+)</name>
        <dbReference type="ChEBI" id="CHEBI:18420"/>
    </cofactor>
</comment>
<keyword evidence="7" id="KW-0456">Lyase</keyword>
<dbReference type="EMBL" id="QCZG01000041">
    <property type="protein sequence ID" value="PWA08137.1"/>
    <property type="molecule type" value="Genomic_DNA"/>
</dbReference>
<dbReference type="SUPFAM" id="SSF51621">
    <property type="entry name" value="Phosphoenolpyruvate/pyruvate domain"/>
    <property type="match status" value="1"/>
</dbReference>